<gene>
    <name evidence="2" type="ORF">A6A03_11285</name>
</gene>
<dbReference type="Proteomes" id="UP000078287">
    <property type="component" value="Unassembled WGS sequence"/>
</dbReference>
<sequence length="123" mass="12478">MATLLHPKTLIAAVLALALAAAAYGFAATNSFGSAVIVAGDGSLTISGYTVGSLTYVYDATDPTLIDKVTFTLTGAAAPTTVLVQLDGSNWVNATESGGTWTADPSPNVPISTHTTLRIVAHN</sequence>
<evidence type="ECO:0000313" key="3">
    <source>
        <dbReference type="Proteomes" id="UP000078287"/>
    </source>
</evidence>
<keyword evidence="1" id="KW-0732">Signal</keyword>
<comment type="caution">
    <text evidence="2">The sequence shown here is derived from an EMBL/GenBank/DDBJ whole genome shotgun (WGS) entry which is preliminary data.</text>
</comment>
<organism evidence="2 3">
    <name type="scientific">Chloroflexus islandicus</name>
    <dbReference type="NCBI Taxonomy" id="1707952"/>
    <lineage>
        <taxon>Bacteria</taxon>
        <taxon>Bacillati</taxon>
        <taxon>Chloroflexota</taxon>
        <taxon>Chloroflexia</taxon>
        <taxon>Chloroflexales</taxon>
        <taxon>Chloroflexineae</taxon>
        <taxon>Chloroflexaceae</taxon>
        <taxon>Chloroflexus</taxon>
    </lineage>
</organism>
<dbReference type="RefSeq" id="WP_066785096.1">
    <property type="nucleotide sequence ID" value="NZ_LWQS01000041.1"/>
</dbReference>
<evidence type="ECO:0000313" key="2">
    <source>
        <dbReference type="EMBL" id="OAN46883.1"/>
    </source>
</evidence>
<dbReference type="EMBL" id="LWQS01000041">
    <property type="protein sequence ID" value="OAN46883.1"/>
    <property type="molecule type" value="Genomic_DNA"/>
</dbReference>
<protein>
    <submittedName>
        <fullName evidence="2">Uncharacterized protein</fullName>
    </submittedName>
</protein>
<proteinExistence type="predicted"/>
<accession>A0A178MEA2</accession>
<dbReference type="STRING" id="1707952.A6A03_11285"/>
<reference evidence="2 3" key="1">
    <citation type="submission" date="2016-04" db="EMBL/GenBank/DDBJ databases">
        <title>Chloroflexus islandicus sp. nov., a thermophilic filamentous anoxygenic phototrophic bacterium from geyser Strokkur (Iceland).</title>
        <authorList>
            <person name="Gaisin V.A."/>
            <person name="Kalashnikov A.M."/>
            <person name="Sukhacheva M.V."/>
            <person name="Grouzdev D.S."/>
            <person name="Ivanov T.M."/>
            <person name="Kuznetsov B."/>
            <person name="Gorlenko V.M."/>
        </authorList>
    </citation>
    <scope>NUCLEOTIDE SEQUENCE [LARGE SCALE GENOMIC DNA]</scope>
    <source>
        <strain evidence="3">isl-2</strain>
    </source>
</reference>
<keyword evidence="3" id="KW-1185">Reference proteome</keyword>
<dbReference type="AlphaFoldDB" id="A0A178MEA2"/>
<feature type="signal peptide" evidence="1">
    <location>
        <begin position="1"/>
        <end position="27"/>
    </location>
</feature>
<name>A0A178MEA2_9CHLR</name>
<feature type="chain" id="PRO_5008091881" evidence="1">
    <location>
        <begin position="28"/>
        <end position="123"/>
    </location>
</feature>
<evidence type="ECO:0000256" key="1">
    <source>
        <dbReference type="SAM" id="SignalP"/>
    </source>
</evidence>
<dbReference type="OrthoDB" id="160454at2"/>